<dbReference type="Pfam" id="PF00240">
    <property type="entry name" value="ubiquitin"/>
    <property type="match status" value="1"/>
</dbReference>
<dbReference type="EMBL" id="JAUIZM010000007">
    <property type="protein sequence ID" value="KAK1373754.1"/>
    <property type="molecule type" value="Genomic_DNA"/>
</dbReference>
<dbReference type="Gene3D" id="1.10.260.100">
    <property type="match status" value="1"/>
</dbReference>
<dbReference type="GO" id="GO:0031593">
    <property type="term" value="F:polyubiquitin modification-dependent protein binding"/>
    <property type="evidence" value="ECO:0007669"/>
    <property type="project" value="TreeGrafter"/>
</dbReference>
<comment type="caution">
    <text evidence="4">The sequence shown here is derived from an EMBL/GenBank/DDBJ whole genome shotgun (WGS) entry which is preliminary data.</text>
</comment>
<evidence type="ECO:0000259" key="2">
    <source>
        <dbReference type="PROSITE" id="PS50030"/>
    </source>
</evidence>
<protein>
    <submittedName>
        <fullName evidence="4">Ubiquitin domain-containing protein DSK2b</fullName>
    </submittedName>
</protein>
<feature type="compositionally biased region" description="Polar residues" evidence="1">
    <location>
        <begin position="461"/>
        <end position="470"/>
    </location>
</feature>
<feature type="domain" description="UBA" evidence="2">
    <location>
        <begin position="514"/>
        <end position="558"/>
    </location>
</feature>
<accession>A0AAD8HVU7</accession>
<dbReference type="InterPro" id="IPR015940">
    <property type="entry name" value="UBA"/>
</dbReference>
<sequence length="561" mass="58894">MGAESESTQSSPPGAAAAPVSINVRCSNGSKFSVRASVGSTVLEFKELVAVNCDVPPVQQRLIYKGRILKDDQTLASYGLQADHTVHMVRGSPPIASTPASAASSVGNPSATRDATQPINPNDGGGLGGAGLGASLFDGLGGLGLGAGSGNGASGLFGAGLPEFEQIQQQLTQNPNMMQDILNTPAIQNLMNNPDIARSLIMSNPQMRDIIDRNPELAHVLNDPGILRQTLEAARNPELMREMMRNTDRQMSNIESSPEGFNMLRRMYENVQEPFLNATTMGAGAGNDLGSNPFAALLGNQGGGNQGTHASNDTLNTGSEAATGTAIPNSNPLPNPWGGTAGSRTNTAARSNLTGDARTAGIGGLGGLGLPGLDRMGGVPDPSVMNQLLQNPGVSQMMQNLLSNPQYMNQVLGTNPQLQSMFDMNPQLREMMQNPEIIRQLTSPEMMQRMSTFHQALLSQQNRPQSTQEPAQTGGITGAGAQNNMGLDMLMNMFSGLGGLGAGGLNVPNTPDLPPEELYATQLSQLQEMGFFDTQENIRALRGTSGNVHAAVERLLGNLGQ</sequence>
<evidence type="ECO:0000259" key="3">
    <source>
        <dbReference type="PROSITE" id="PS50053"/>
    </source>
</evidence>
<dbReference type="SMART" id="SM00727">
    <property type="entry name" value="STI1"/>
    <property type="match status" value="4"/>
</dbReference>
<dbReference type="SUPFAM" id="SSF54236">
    <property type="entry name" value="Ubiquitin-like"/>
    <property type="match status" value="1"/>
</dbReference>
<dbReference type="InterPro" id="IPR006636">
    <property type="entry name" value="STI1_HS-bd"/>
</dbReference>
<feature type="domain" description="Ubiquitin-like" evidence="3">
    <location>
        <begin position="20"/>
        <end position="89"/>
    </location>
</feature>
<dbReference type="GO" id="GO:0005634">
    <property type="term" value="C:nucleus"/>
    <property type="evidence" value="ECO:0007669"/>
    <property type="project" value="UniProtKB-ARBA"/>
</dbReference>
<dbReference type="PROSITE" id="PS50053">
    <property type="entry name" value="UBIQUITIN_2"/>
    <property type="match status" value="1"/>
</dbReference>
<dbReference type="Pfam" id="PF00627">
    <property type="entry name" value="UBA"/>
    <property type="match status" value="1"/>
</dbReference>
<organism evidence="4 5">
    <name type="scientific">Heracleum sosnowskyi</name>
    <dbReference type="NCBI Taxonomy" id="360622"/>
    <lineage>
        <taxon>Eukaryota</taxon>
        <taxon>Viridiplantae</taxon>
        <taxon>Streptophyta</taxon>
        <taxon>Embryophyta</taxon>
        <taxon>Tracheophyta</taxon>
        <taxon>Spermatophyta</taxon>
        <taxon>Magnoliopsida</taxon>
        <taxon>eudicotyledons</taxon>
        <taxon>Gunneridae</taxon>
        <taxon>Pentapetalae</taxon>
        <taxon>asterids</taxon>
        <taxon>campanulids</taxon>
        <taxon>Apiales</taxon>
        <taxon>Apiaceae</taxon>
        <taxon>Apioideae</taxon>
        <taxon>apioid superclade</taxon>
        <taxon>Tordylieae</taxon>
        <taxon>Tordyliinae</taxon>
        <taxon>Heracleum</taxon>
    </lineage>
</organism>
<dbReference type="GO" id="GO:0006511">
    <property type="term" value="P:ubiquitin-dependent protein catabolic process"/>
    <property type="evidence" value="ECO:0007669"/>
    <property type="project" value="TreeGrafter"/>
</dbReference>
<evidence type="ECO:0000313" key="4">
    <source>
        <dbReference type="EMBL" id="KAK1373754.1"/>
    </source>
</evidence>
<dbReference type="GO" id="GO:0005829">
    <property type="term" value="C:cytosol"/>
    <property type="evidence" value="ECO:0007669"/>
    <property type="project" value="TreeGrafter"/>
</dbReference>
<dbReference type="Pfam" id="PF23195">
    <property type="entry name" value="UBQLN1"/>
    <property type="match status" value="2"/>
</dbReference>
<keyword evidence="5" id="KW-1185">Reference proteome</keyword>
<dbReference type="AlphaFoldDB" id="A0AAD8HVU7"/>
<name>A0AAD8HVU7_9APIA</name>
<dbReference type="Gene3D" id="1.10.8.10">
    <property type="entry name" value="DNA helicase RuvA subunit, C-terminal domain"/>
    <property type="match status" value="1"/>
</dbReference>
<gene>
    <name evidence="4" type="ORF">POM88_029947</name>
</gene>
<dbReference type="Gene3D" id="3.10.20.90">
    <property type="entry name" value="Phosphatidylinositol 3-kinase Catalytic Subunit, Chain A, domain 1"/>
    <property type="match status" value="1"/>
</dbReference>
<dbReference type="CDD" id="cd14399">
    <property type="entry name" value="UBA_PLICs"/>
    <property type="match status" value="1"/>
</dbReference>
<feature type="region of interest" description="Disordered" evidence="1">
    <location>
        <begin position="461"/>
        <end position="480"/>
    </location>
</feature>
<proteinExistence type="predicted"/>
<feature type="compositionally biased region" description="Low complexity" evidence="1">
    <location>
        <begin position="471"/>
        <end position="480"/>
    </location>
</feature>
<feature type="compositionally biased region" description="Polar residues" evidence="1">
    <location>
        <begin position="323"/>
        <end position="332"/>
    </location>
</feature>
<dbReference type="Proteomes" id="UP001237642">
    <property type="component" value="Unassembled WGS sequence"/>
</dbReference>
<feature type="region of interest" description="Disordered" evidence="1">
    <location>
        <begin position="95"/>
        <end position="125"/>
    </location>
</feature>
<dbReference type="FunFam" id="3.10.20.90:FF:000183">
    <property type="entry name" value="Ubiquitin domain-containing protein DSK2b"/>
    <property type="match status" value="1"/>
</dbReference>
<dbReference type="PROSITE" id="PS50030">
    <property type="entry name" value="UBA"/>
    <property type="match status" value="1"/>
</dbReference>
<dbReference type="InterPro" id="IPR029071">
    <property type="entry name" value="Ubiquitin-like_domsf"/>
</dbReference>
<reference evidence="4" key="2">
    <citation type="submission" date="2023-05" db="EMBL/GenBank/DDBJ databases">
        <authorList>
            <person name="Schelkunov M.I."/>
        </authorList>
    </citation>
    <scope>NUCLEOTIDE SEQUENCE</scope>
    <source>
        <strain evidence="4">Hsosn_3</strain>
        <tissue evidence="4">Leaf</tissue>
    </source>
</reference>
<dbReference type="FunFam" id="1.10.260.100:FF:000005">
    <property type="entry name" value="Ubiquitin domain-containing protein DSK2b"/>
    <property type="match status" value="1"/>
</dbReference>
<dbReference type="InterPro" id="IPR009060">
    <property type="entry name" value="UBA-like_sf"/>
</dbReference>
<feature type="compositionally biased region" description="Low complexity" evidence="1">
    <location>
        <begin position="95"/>
        <end position="105"/>
    </location>
</feature>
<dbReference type="InterPro" id="IPR015496">
    <property type="entry name" value="Ubiquilin"/>
</dbReference>
<dbReference type="PANTHER" id="PTHR10677">
    <property type="entry name" value="UBIQUILIN"/>
    <property type="match status" value="1"/>
</dbReference>
<reference evidence="4" key="1">
    <citation type="submission" date="2023-02" db="EMBL/GenBank/DDBJ databases">
        <title>Genome of toxic invasive species Heracleum sosnowskyi carries increased number of genes despite the absence of recent whole-genome duplications.</title>
        <authorList>
            <person name="Schelkunov M."/>
            <person name="Shtratnikova V."/>
            <person name="Makarenko M."/>
            <person name="Klepikova A."/>
            <person name="Omelchenko D."/>
            <person name="Novikova G."/>
            <person name="Obukhova E."/>
            <person name="Bogdanov V."/>
            <person name="Penin A."/>
            <person name="Logacheva M."/>
        </authorList>
    </citation>
    <scope>NUCLEOTIDE SEQUENCE</scope>
    <source>
        <strain evidence="4">Hsosn_3</strain>
        <tissue evidence="4">Leaf</tissue>
    </source>
</reference>
<dbReference type="FunFam" id="1.10.8.10:FF:000042">
    <property type="entry name" value="Ubiquitin domain-containing protein DSK2b"/>
    <property type="match status" value="1"/>
</dbReference>
<dbReference type="SMART" id="SM00213">
    <property type="entry name" value="UBQ"/>
    <property type="match status" value="1"/>
</dbReference>
<dbReference type="InterPro" id="IPR000626">
    <property type="entry name" value="Ubiquitin-like_dom"/>
</dbReference>
<feature type="compositionally biased region" description="Polar residues" evidence="1">
    <location>
        <begin position="106"/>
        <end position="120"/>
    </location>
</feature>
<evidence type="ECO:0000256" key="1">
    <source>
        <dbReference type="SAM" id="MobiDB-lite"/>
    </source>
</evidence>
<feature type="region of interest" description="Disordered" evidence="1">
    <location>
        <begin position="323"/>
        <end position="342"/>
    </location>
</feature>
<dbReference type="CDD" id="cd16106">
    <property type="entry name" value="Ubl_Dsk2p_like"/>
    <property type="match status" value="1"/>
</dbReference>
<dbReference type="PANTHER" id="PTHR10677:SF3">
    <property type="entry name" value="FI07626P-RELATED"/>
    <property type="match status" value="1"/>
</dbReference>
<evidence type="ECO:0000313" key="5">
    <source>
        <dbReference type="Proteomes" id="UP001237642"/>
    </source>
</evidence>
<dbReference type="SUPFAM" id="SSF46934">
    <property type="entry name" value="UBA-like"/>
    <property type="match status" value="1"/>
</dbReference>
<dbReference type="SMART" id="SM00165">
    <property type="entry name" value="UBA"/>
    <property type="match status" value="1"/>
</dbReference>